<dbReference type="STRING" id="418985.A0A1V9XHP9"/>
<dbReference type="InterPro" id="IPR013087">
    <property type="entry name" value="Znf_C2H2_type"/>
</dbReference>
<dbReference type="PROSITE" id="PS00028">
    <property type="entry name" value="ZINC_FINGER_C2H2_1"/>
    <property type="match status" value="2"/>
</dbReference>
<dbReference type="Proteomes" id="UP000192247">
    <property type="component" value="Unassembled WGS sequence"/>
</dbReference>
<feature type="region of interest" description="Disordered" evidence="10">
    <location>
        <begin position="106"/>
        <end position="151"/>
    </location>
</feature>
<evidence type="ECO:0000256" key="10">
    <source>
        <dbReference type="SAM" id="MobiDB-lite"/>
    </source>
</evidence>
<feature type="compositionally biased region" description="Polar residues" evidence="10">
    <location>
        <begin position="119"/>
        <end position="138"/>
    </location>
</feature>
<evidence type="ECO:0000259" key="11">
    <source>
        <dbReference type="PROSITE" id="PS50157"/>
    </source>
</evidence>
<keyword evidence="3" id="KW-0677">Repeat</keyword>
<dbReference type="GO" id="GO:0000981">
    <property type="term" value="F:DNA-binding transcription factor activity, RNA polymerase II-specific"/>
    <property type="evidence" value="ECO:0007669"/>
    <property type="project" value="TreeGrafter"/>
</dbReference>
<dbReference type="GO" id="GO:0005634">
    <property type="term" value="C:nucleus"/>
    <property type="evidence" value="ECO:0007669"/>
    <property type="project" value="UniProtKB-SubCell"/>
</dbReference>
<evidence type="ECO:0000256" key="2">
    <source>
        <dbReference type="ARBA" id="ARBA00022723"/>
    </source>
</evidence>
<keyword evidence="13" id="KW-1185">Reference proteome</keyword>
<evidence type="ECO:0000256" key="6">
    <source>
        <dbReference type="ARBA" id="ARBA00023015"/>
    </source>
</evidence>
<dbReference type="GO" id="GO:0008270">
    <property type="term" value="F:zinc ion binding"/>
    <property type="evidence" value="ECO:0007669"/>
    <property type="project" value="UniProtKB-KW"/>
</dbReference>
<accession>A0A1V9XHP9</accession>
<sequence length="278" mass="31571">MAGVEPIGLLACTDHRQWRHDQLRPIYTLAPRALSTTQLPLLLALSQQQQQQRTVNTDDSGSQAAVAAWQRGSAGMANTATLHMTHSSYWLAKMATKKNSITSDYSSIKDDLDSWPPSRKQSTVTEPGSELDSSSILTDESPVEEFSQDEEWPRTIGHERIRPKRVKICEGGYKSNEDYTYVRGRGRGKYVCEECGIRCKKPSMLKKHIRTHTDLRPYFCAHCEFAFKTKGNLTKHMKSKAHHKKCVEMGIVPVPTQIDDSHVDHEQLAKQVFIYIWV</sequence>
<keyword evidence="6" id="KW-0805">Transcription regulation</keyword>
<proteinExistence type="predicted"/>
<dbReference type="PANTHER" id="PTHR45944">
    <property type="entry name" value="SCHNURRI, ISOFORM F"/>
    <property type="match status" value="1"/>
</dbReference>
<dbReference type="Gene3D" id="3.30.160.60">
    <property type="entry name" value="Classic Zinc Finger"/>
    <property type="match status" value="2"/>
</dbReference>
<evidence type="ECO:0000256" key="5">
    <source>
        <dbReference type="ARBA" id="ARBA00022833"/>
    </source>
</evidence>
<dbReference type="SUPFAM" id="SSF57667">
    <property type="entry name" value="beta-beta-alpha zinc fingers"/>
    <property type="match status" value="1"/>
</dbReference>
<dbReference type="Pfam" id="PF00096">
    <property type="entry name" value="zf-C2H2"/>
    <property type="match status" value="2"/>
</dbReference>
<feature type="compositionally biased region" description="Acidic residues" evidence="10">
    <location>
        <begin position="141"/>
        <end position="150"/>
    </location>
</feature>
<dbReference type="SMART" id="SM00355">
    <property type="entry name" value="ZnF_C2H2"/>
    <property type="match status" value="2"/>
</dbReference>
<dbReference type="FunFam" id="3.30.160.60:FF:000083">
    <property type="entry name" value="Immunodeficiency virus type I enhancer binding protein 1"/>
    <property type="match status" value="1"/>
</dbReference>
<name>A0A1V9XHP9_9ACAR</name>
<dbReference type="AlphaFoldDB" id="A0A1V9XHP9"/>
<evidence type="ECO:0000313" key="12">
    <source>
        <dbReference type="EMBL" id="OQR73050.1"/>
    </source>
</evidence>
<dbReference type="OrthoDB" id="10042249at2759"/>
<keyword evidence="2" id="KW-0479">Metal-binding</keyword>
<dbReference type="GO" id="GO:0000978">
    <property type="term" value="F:RNA polymerase II cis-regulatory region sequence-specific DNA binding"/>
    <property type="evidence" value="ECO:0007669"/>
    <property type="project" value="TreeGrafter"/>
</dbReference>
<evidence type="ECO:0000256" key="7">
    <source>
        <dbReference type="ARBA" id="ARBA00023163"/>
    </source>
</evidence>
<evidence type="ECO:0000256" key="8">
    <source>
        <dbReference type="ARBA" id="ARBA00023242"/>
    </source>
</evidence>
<evidence type="ECO:0000256" key="4">
    <source>
        <dbReference type="ARBA" id="ARBA00022771"/>
    </source>
</evidence>
<dbReference type="PROSITE" id="PS50157">
    <property type="entry name" value="ZINC_FINGER_C2H2_2"/>
    <property type="match status" value="2"/>
</dbReference>
<dbReference type="InterPro" id="IPR051969">
    <property type="entry name" value="Zinc-finger_DNA-bd_regulators"/>
</dbReference>
<feature type="domain" description="C2H2-type" evidence="11">
    <location>
        <begin position="190"/>
        <end position="217"/>
    </location>
</feature>
<keyword evidence="8" id="KW-0539">Nucleus</keyword>
<reference evidence="12 13" key="1">
    <citation type="journal article" date="2017" name="Gigascience">
        <title>Draft genome of the honey bee ectoparasitic mite, Tropilaelaps mercedesae, is shaped by the parasitic life history.</title>
        <authorList>
            <person name="Dong X."/>
            <person name="Armstrong S.D."/>
            <person name="Xia D."/>
            <person name="Makepeace B.L."/>
            <person name="Darby A.C."/>
            <person name="Kadowaki T."/>
        </authorList>
    </citation>
    <scope>NUCLEOTIDE SEQUENCE [LARGE SCALE GENOMIC DNA]</scope>
    <source>
        <strain evidence="12">Wuxi-XJTLU</strain>
    </source>
</reference>
<dbReference type="InterPro" id="IPR036236">
    <property type="entry name" value="Znf_C2H2_sf"/>
</dbReference>
<evidence type="ECO:0000313" key="13">
    <source>
        <dbReference type="Proteomes" id="UP000192247"/>
    </source>
</evidence>
<keyword evidence="4 9" id="KW-0863">Zinc-finger</keyword>
<comment type="caution">
    <text evidence="12">The sequence shown here is derived from an EMBL/GenBank/DDBJ whole genome shotgun (WGS) entry which is preliminary data.</text>
</comment>
<evidence type="ECO:0000256" key="3">
    <source>
        <dbReference type="ARBA" id="ARBA00022737"/>
    </source>
</evidence>
<dbReference type="FunFam" id="3.30.160.60:FF:000145">
    <property type="entry name" value="Zinc finger protein 574"/>
    <property type="match status" value="1"/>
</dbReference>
<feature type="domain" description="C2H2-type" evidence="11">
    <location>
        <begin position="218"/>
        <end position="242"/>
    </location>
</feature>
<evidence type="ECO:0000256" key="9">
    <source>
        <dbReference type="PROSITE-ProRule" id="PRU00042"/>
    </source>
</evidence>
<keyword evidence="5" id="KW-0862">Zinc</keyword>
<protein>
    <recommendedName>
        <fullName evidence="11">C2H2-type domain-containing protein</fullName>
    </recommendedName>
</protein>
<dbReference type="PANTHER" id="PTHR45944:SF2">
    <property type="entry name" value="SCHNURRI, ISOFORM F"/>
    <property type="match status" value="1"/>
</dbReference>
<comment type="subcellular location">
    <subcellularLocation>
        <location evidence="1">Nucleus</location>
    </subcellularLocation>
</comment>
<organism evidence="12 13">
    <name type="scientific">Tropilaelaps mercedesae</name>
    <dbReference type="NCBI Taxonomy" id="418985"/>
    <lineage>
        <taxon>Eukaryota</taxon>
        <taxon>Metazoa</taxon>
        <taxon>Ecdysozoa</taxon>
        <taxon>Arthropoda</taxon>
        <taxon>Chelicerata</taxon>
        <taxon>Arachnida</taxon>
        <taxon>Acari</taxon>
        <taxon>Parasitiformes</taxon>
        <taxon>Mesostigmata</taxon>
        <taxon>Gamasina</taxon>
        <taxon>Dermanyssoidea</taxon>
        <taxon>Laelapidae</taxon>
        <taxon>Tropilaelaps</taxon>
    </lineage>
</organism>
<dbReference type="InParanoid" id="A0A1V9XHP9"/>
<gene>
    <name evidence="12" type="ORF">BIW11_03661</name>
</gene>
<keyword evidence="7" id="KW-0804">Transcription</keyword>
<dbReference type="EMBL" id="MNPL01010557">
    <property type="protein sequence ID" value="OQR73050.1"/>
    <property type="molecule type" value="Genomic_DNA"/>
</dbReference>
<evidence type="ECO:0000256" key="1">
    <source>
        <dbReference type="ARBA" id="ARBA00004123"/>
    </source>
</evidence>